<dbReference type="WBParaSite" id="RSKR_0000461100.1">
    <property type="protein sequence ID" value="RSKR_0000461100.1"/>
    <property type="gene ID" value="RSKR_0000461100"/>
</dbReference>
<organism evidence="1 2">
    <name type="scientific">Rhabditophanes sp. KR3021</name>
    <dbReference type="NCBI Taxonomy" id="114890"/>
    <lineage>
        <taxon>Eukaryota</taxon>
        <taxon>Metazoa</taxon>
        <taxon>Ecdysozoa</taxon>
        <taxon>Nematoda</taxon>
        <taxon>Chromadorea</taxon>
        <taxon>Rhabditida</taxon>
        <taxon>Tylenchina</taxon>
        <taxon>Panagrolaimomorpha</taxon>
        <taxon>Strongyloidoidea</taxon>
        <taxon>Alloionematidae</taxon>
        <taxon>Rhabditophanes</taxon>
    </lineage>
</organism>
<reference evidence="2" key="1">
    <citation type="submission" date="2016-11" db="UniProtKB">
        <authorList>
            <consortium name="WormBaseParasite"/>
        </authorList>
    </citation>
    <scope>IDENTIFICATION</scope>
    <source>
        <strain evidence="2">KR3021</strain>
    </source>
</reference>
<accession>A0AC35TWD7</accession>
<evidence type="ECO:0000313" key="1">
    <source>
        <dbReference type="Proteomes" id="UP000095286"/>
    </source>
</evidence>
<protein>
    <submittedName>
        <fullName evidence="2">Uncharacterized protein</fullName>
    </submittedName>
</protein>
<name>A0AC35TWD7_9BILA</name>
<proteinExistence type="predicted"/>
<evidence type="ECO:0000313" key="2">
    <source>
        <dbReference type="WBParaSite" id="RSKR_0000461100.1"/>
    </source>
</evidence>
<dbReference type="Proteomes" id="UP000095286">
    <property type="component" value="Unplaced"/>
</dbReference>
<sequence>MDDLTIIILIVVVCVSTLAGWLIAVACCPDKTMACMGNGQKRSIIYRDGLRHGEREVNREMRGDIRRDSEVEENTTSRTEEEASKCDIEKGSTIYQTGTSKKTDLSSMPLLETSAISLSSISDHDSHSIKPHLVKQREDTDVIEYVIVDRDDYDVSSDSATKLSSHNSNDEDSFKIIEGSSSNTVEEESYKPPYPFKFQNHHLSLIQYDQSRRGSLPSSEDIQKLRAITQESVKAV</sequence>